<protein>
    <submittedName>
        <fullName evidence="1">(apollo) hypothetical protein</fullName>
    </submittedName>
</protein>
<reference evidence="1" key="1">
    <citation type="submission" date="2021-04" db="EMBL/GenBank/DDBJ databases">
        <authorList>
            <person name="Tunstrom K."/>
        </authorList>
    </citation>
    <scope>NUCLEOTIDE SEQUENCE</scope>
</reference>
<organism evidence="1 2">
    <name type="scientific">Parnassius apollo</name>
    <name type="common">Apollo butterfly</name>
    <name type="synonym">Papilio apollo</name>
    <dbReference type="NCBI Taxonomy" id="110799"/>
    <lineage>
        <taxon>Eukaryota</taxon>
        <taxon>Metazoa</taxon>
        <taxon>Ecdysozoa</taxon>
        <taxon>Arthropoda</taxon>
        <taxon>Hexapoda</taxon>
        <taxon>Insecta</taxon>
        <taxon>Pterygota</taxon>
        <taxon>Neoptera</taxon>
        <taxon>Endopterygota</taxon>
        <taxon>Lepidoptera</taxon>
        <taxon>Glossata</taxon>
        <taxon>Ditrysia</taxon>
        <taxon>Papilionoidea</taxon>
        <taxon>Papilionidae</taxon>
        <taxon>Parnassiinae</taxon>
        <taxon>Parnassini</taxon>
        <taxon>Parnassius</taxon>
        <taxon>Parnassius</taxon>
    </lineage>
</organism>
<name>A0A8S3XXC4_PARAO</name>
<dbReference type="AlphaFoldDB" id="A0A8S3XXC4"/>
<evidence type="ECO:0000313" key="2">
    <source>
        <dbReference type="Proteomes" id="UP000691718"/>
    </source>
</evidence>
<comment type="caution">
    <text evidence="1">The sequence shown here is derived from an EMBL/GenBank/DDBJ whole genome shotgun (WGS) entry which is preliminary data.</text>
</comment>
<gene>
    <name evidence="1" type="ORF">PAPOLLO_LOCUS22028</name>
</gene>
<evidence type="ECO:0000313" key="1">
    <source>
        <dbReference type="EMBL" id="CAG5041015.1"/>
    </source>
</evidence>
<keyword evidence="2" id="KW-1185">Reference proteome</keyword>
<proteinExistence type="predicted"/>
<accession>A0A8S3XXC4</accession>
<dbReference type="EMBL" id="CAJQZP010001352">
    <property type="protein sequence ID" value="CAG5041015.1"/>
    <property type="molecule type" value="Genomic_DNA"/>
</dbReference>
<dbReference type="OrthoDB" id="6347145at2759"/>
<dbReference type="Proteomes" id="UP000691718">
    <property type="component" value="Unassembled WGS sequence"/>
</dbReference>
<sequence>MNQVDQNINKDMIDSDLIDVESLDFSDDQTWLYVVPDDSGQRVDVIEWNLSCDWPINEDCEYLKSEKELYLVLDNLLKSFNWPGRDETRAFLHTASITKGGSGRLPTIIAETSEAVSNKRRAQQNVPVPETLTIIVIIVHYKSTEDDDNLEFFGILP</sequence>